<name>D2UYD7_NAEGR</name>
<sequence length="385" mass="42579">MRDEQTAIYTTGGGEGPFHKYLSGVDGLKIVMKSSSNGSSGEKIPSTSCFQQEEYIPYLQLEQEGGFDNRNSNQKVPSDQLPSQLIIPLRFHDEGLKNFTFMLRRISSVKQFLVSSFLAPNVESLFGNLEKKNEIVRKIMNAPLDIRAHVYPDTTFSMCLKMALDSYIIQHELRLPTVIDNSPSSLSAAVPRGWINETLLSIKSNRAHTDIFQSFSPIQSQTLLSGLFRAYQTKNIAVDVGGCILACDYMPGNLAYAARFGIVSPLSQKKTTVVFNGDLLGHMHLSYTTQISRIYGLAASAQLRYNSTQTQTEMAVGIECVSPPGAEDYATKFRVDTEKGIAALIEKRKFWNNDKLNVGVTIAKNFSGASSLSGLKLGLNLQIEY</sequence>
<dbReference type="EMBL" id="GG738845">
    <property type="protein sequence ID" value="EFC50457.1"/>
    <property type="molecule type" value="Genomic_DNA"/>
</dbReference>
<protein>
    <submittedName>
        <fullName evidence="1">Uncharacterized protein</fullName>
    </submittedName>
</protein>
<dbReference type="KEGG" id="ngr:NAEGRDRAFT_77782"/>
<proteinExistence type="predicted"/>
<evidence type="ECO:0000313" key="1">
    <source>
        <dbReference type="EMBL" id="EFC50457.1"/>
    </source>
</evidence>
<dbReference type="AlphaFoldDB" id="D2UYD7"/>
<dbReference type="InParanoid" id="D2UYD7"/>
<dbReference type="OrthoDB" id="10251644at2759"/>
<gene>
    <name evidence="1" type="ORF">NAEGRDRAFT_77782</name>
</gene>
<accession>D2UYD7</accession>
<dbReference type="VEuPathDB" id="AmoebaDB:NAEGRDRAFT_77782"/>
<organism evidence="2">
    <name type="scientific">Naegleria gruberi</name>
    <name type="common">Amoeba</name>
    <dbReference type="NCBI Taxonomy" id="5762"/>
    <lineage>
        <taxon>Eukaryota</taxon>
        <taxon>Discoba</taxon>
        <taxon>Heterolobosea</taxon>
        <taxon>Tetramitia</taxon>
        <taxon>Eutetramitia</taxon>
        <taxon>Vahlkampfiidae</taxon>
        <taxon>Naegleria</taxon>
    </lineage>
</organism>
<evidence type="ECO:0000313" key="2">
    <source>
        <dbReference type="Proteomes" id="UP000006671"/>
    </source>
</evidence>
<dbReference type="RefSeq" id="XP_002683201.1">
    <property type="nucleotide sequence ID" value="XM_002683155.1"/>
</dbReference>
<reference evidence="1 2" key="1">
    <citation type="journal article" date="2010" name="Cell">
        <title>The genome of Naegleria gruberi illuminates early eukaryotic versatility.</title>
        <authorList>
            <person name="Fritz-Laylin L.K."/>
            <person name="Prochnik S.E."/>
            <person name="Ginger M.L."/>
            <person name="Dacks J.B."/>
            <person name="Carpenter M.L."/>
            <person name="Field M.C."/>
            <person name="Kuo A."/>
            <person name="Paredez A."/>
            <person name="Chapman J."/>
            <person name="Pham J."/>
            <person name="Shu S."/>
            <person name="Neupane R."/>
            <person name="Cipriano M."/>
            <person name="Mancuso J."/>
            <person name="Tu H."/>
            <person name="Salamov A."/>
            <person name="Lindquist E."/>
            <person name="Shapiro H."/>
            <person name="Lucas S."/>
            <person name="Grigoriev I.V."/>
            <person name="Cande W.Z."/>
            <person name="Fulton C."/>
            <person name="Rokhsar D.S."/>
            <person name="Dawson S.C."/>
        </authorList>
    </citation>
    <scope>NUCLEOTIDE SEQUENCE [LARGE SCALE GENOMIC DNA]</scope>
    <source>
        <strain evidence="1 2">NEG-M</strain>
    </source>
</reference>
<dbReference type="OMA" id="IPLRFHD"/>
<dbReference type="GeneID" id="8859098"/>
<keyword evidence="2" id="KW-1185">Reference proteome</keyword>
<dbReference type="Proteomes" id="UP000006671">
    <property type="component" value="Unassembled WGS sequence"/>
</dbReference>